<dbReference type="PROSITE" id="PS51257">
    <property type="entry name" value="PROKAR_LIPOPROTEIN"/>
    <property type="match status" value="1"/>
</dbReference>
<feature type="chain" id="PRO_5009798013" description="Lipoprotein" evidence="2">
    <location>
        <begin position="21"/>
        <end position="209"/>
    </location>
</feature>
<gene>
    <name evidence="3" type="ORF">LA76x_3044</name>
</gene>
<keyword evidence="4" id="KW-1185">Reference proteome</keyword>
<name>A0A0S2DS67_LYSAN</name>
<protein>
    <recommendedName>
        <fullName evidence="5">Lipoprotein</fullName>
    </recommendedName>
</protein>
<sequence length="209" mass="21399">MNRRLFPALSTLALAVVALAACNQSAPVNTAAPQETTAALPQAPQAVPDPNAEPVSRAAPPMLPPVALGTFEPGNPVAQATTGKLTIDDLELKGENGSLYKTERVALVRGGDQYTAGETYGAIMQVEASQAIELRRVIEQVPPKQTPGNAFCGTTPTGFIALAKVTESTGDVVKLIALQGSDVPAATAQGVGLCASMFYMGKASGKPAA</sequence>
<dbReference type="KEGG" id="lab:LA76x_3044"/>
<reference evidence="3 4" key="1">
    <citation type="journal article" date="2015" name="BMC Genomics">
        <title>Comparative genomics and metabolic profiling of the genus Lysobacter.</title>
        <authorList>
            <person name="de Bruijn I."/>
            <person name="Cheng X."/>
            <person name="de Jager V."/>
            <person name="Exposito R.G."/>
            <person name="Watrous J."/>
            <person name="Patel N."/>
            <person name="Postma J."/>
            <person name="Dorrestein P.C."/>
            <person name="Kobayashi D."/>
            <person name="Raaijmakers J.M."/>
        </authorList>
    </citation>
    <scope>NUCLEOTIDE SEQUENCE [LARGE SCALE GENOMIC DNA]</scope>
    <source>
        <strain evidence="3 4">76</strain>
    </source>
</reference>
<dbReference type="RefSeq" id="WP_057918291.1">
    <property type="nucleotide sequence ID" value="NZ_CP011129.1"/>
</dbReference>
<evidence type="ECO:0008006" key="5">
    <source>
        <dbReference type="Google" id="ProtNLM"/>
    </source>
</evidence>
<evidence type="ECO:0000256" key="2">
    <source>
        <dbReference type="SAM" id="SignalP"/>
    </source>
</evidence>
<dbReference type="AlphaFoldDB" id="A0A0S2DS67"/>
<dbReference type="eggNOG" id="ENOG5030PNU">
    <property type="taxonomic scope" value="Bacteria"/>
</dbReference>
<organism evidence="3 4">
    <name type="scientific">Lysobacter antibioticus</name>
    <dbReference type="NCBI Taxonomy" id="84531"/>
    <lineage>
        <taxon>Bacteria</taxon>
        <taxon>Pseudomonadati</taxon>
        <taxon>Pseudomonadota</taxon>
        <taxon>Gammaproteobacteria</taxon>
        <taxon>Lysobacterales</taxon>
        <taxon>Lysobacteraceae</taxon>
        <taxon>Lysobacter</taxon>
    </lineage>
</organism>
<feature type="region of interest" description="Disordered" evidence="1">
    <location>
        <begin position="33"/>
        <end position="61"/>
    </location>
</feature>
<dbReference type="OrthoDB" id="5973468at2"/>
<evidence type="ECO:0000256" key="1">
    <source>
        <dbReference type="SAM" id="MobiDB-lite"/>
    </source>
</evidence>
<proteinExistence type="predicted"/>
<dbReference type="Proteomes" id="UP000060787">
    <property type="component" value="Chromosome"/>
</dbReference>
<evidence type="ECO:0000313" key="4">
    <source>
        <dbReference type="Proteomes" id="UP000060787"/>
    </source>
</evidence>
<keyword evidence="2" id="KW-0732">Signal</keyword>
<feature type="signal peptide" evidence="2">
    <location>
        <begin position="1"/>
        <end position="20"/>
    </location>
</feature>
<dbReference type="KEGG" id="laq:GLA29479_144"/>
<dbReference type="EMBL" id="CP011129">
    <property type="protein sequence ID" value="ALN81172.1"/>
    <property type="molecule type" value="Genomic_DNA"/>
</dbReference>
<evidence type="ECO:0000313" key="3">
    <source>
        <dbReference type="EMBL" id="ALN81172.1"/>
    </source>
</evidence>
<accession>A0A0S2DS67</accession>
<dbReference type="PATRIC" id="fig|84531.7.peg.145"/>